<evidence type="ECO:0000313" key="3">
    <source>
        <dbReference type="EMBL" id="HHH13214.1"/>
    </source>
</evidence>
<dbReference type="Pfam" id="PF10442">
    <property type="entry name" value="FIST_C"/>
    <property type="match status" value="1"/>
</dbReference>
<dbReference type="Pfam" id="PF08495">
    <property type="entry name" value="FIST"/>
    <property type="match status" value="1"/>
</dbReference>
<dbReference type="InterPro" id="IPR013702">
    <property type="entry name" value="FIST_domain_N"/>
</dbReference>
<dbReference type="Proteomes" id="UP000886100">
    <property type="component" value="Unassembled WGS sequence"/>
</dbReference>
<dbReference type="SMART" id="SM00897">
    <property type="entry name" value="FIST"/>
    <property type="match status" value="1"/>
</dbReference>
<dbReference type="PANTHER" id="PTHR40252:SF2">
    <property type="entry name" value="BLR0328 PROTEIN"/>
    <property type="match status" value="1"/>
</dbReference>
<dbReference type="AlphaFoldDB" id="A0A7C5IYF1"/>
<gene>
    <name evidence="3" type="ORF">ENJ98_03165</name>
</gene>
<organism evidence="3">
    <name type="scientific">Thiolapillus brandeum</name>
    <dbReference type="NCBI Taxonomy" id="1076588"/>
    <lineage>
        <taxon>Bacteria</taxon>
        <taxon>Pseudomonadati</taxon>
        <taxon>Pseudomonadota</taxon>
        <taxon>Gammaproteobacteria</taxon>
        <taxon>Chromatiales</taxon>
        <taxon>Sedimenticolaceae</taxon>
        <taxon>Thiolapillus</taxon>
    </lineage>
</organism>
<reference evidence="3" key="1">
    <citation type="journal article" date="2020" name="mSystems">
        <title>Genome- and Community-Level Interaction Insights into Carbon Utilization and Element Cycling Functions of Hydrothermarchaeota in Hydrothermal Sediment.</title>
        <authorList>
            <person name="Zhou Z."/>
            <person name="Liu Y."/>
            <person name="Xu W."/>
            <person name="Pan J."/>
            <person name="Luo Z.H."/>
            <person name="Li M."/>
        </authorList>
    </citation>
    <scope>NUCLEOTIDE SEQUENCE [LARGE SCALE GENOMIC DNA]</scope>
    <source>
        <strain evidence="3">HyVt-535</strain>
    </source>
</reference>
<comment type="caution">
    <text evidence="3">The sequence shown here is derived from an EMBL/GenBank/DDBJ whole genome shotgun (WGS) entry which is preliminary data.</text>
</comment>
<protein>
    <recommendedName>
        <fullName evidence="4">Histidine kinase</fullName>
    </recommendedName>
</protein>
<evidence type="ECO:0000259" key="2">
    <source>
        <dbReference type="SMART" id="SM01204"/>
    </source>
</evidence>
<dbReference type="PANTHER" id="PTHR40252">
    <property type="entry name" value="BLR0328 PROTEIN"/>
    <property type="match status" value="1"/>
</dbReference>
<feature type="domain" description="FIST" evidence="1">
    <location>
        <begin position="25"/>
        <end position="218"/>
    </location>
</feature>
<evidence type="ECO:0008006" key="4">
    <source>
        <dbReference type="Google" id="ProtNLM"/>
    </source>
</evidence>
<proteinExistence type="predicted"/>
<feature type="domain" description="FIST C-domain" evidence="2">
    <location>
        <begin position="219"/>
        <end position="359"/>
    </location>
</feature>
<accession>A0A7C5IYF1</accession>
<sequence length="379" mass="41379">MDAKLYRYTEEGGWQPSFDSSLDGENTLVLYFSDLPGDRADAPLEGLKGAFPRSAMAGCSTAGQIHQQHYFERGASAAVIRFHRSCLRLNHVDIGDHGDFRAAGEALVRPLDRPDLAAVLILSEGLQVNGSAVMEGVNRVLGGRVPVTGGLAADGARFERTWVLSEGERVPGRICAVGILGDALGIGHGSFGGWDVLGPERLVTRSEGNRLFELDGQPALELYKRYLGEKAAELPASGLLFPLALRRQEDDREPKVRTILAVDEASQSMTFAGDIPQGSYVQLMYANFDRLVEGAGRALEDFDATEVGERPLVCLAVSCVGRRLILGQRIEEEIEALAERLPPQTRLLGFYSYGELSPLASGYCDLHNQTMTVTLWWER</sequence>
<evidence type="ECO:0000259" key="1">
    <source>
        <dbReference type="SMART" id="SM00897"/>
    </source>
</evidence>
<dbReference type="EMBL" id="DROM01000192">
    <property type="protein sequence ID" value="HHH13214.1"/>
    <property type="molecule type" value="Genomic_DNA"/>
</dbReference>
<dbReference type="SMART" id="SM01204">
    <property type="entry name" value="FIST_C"/>
    <property type="match status" value="1"/>
</dbReference>
<dbReference type="InterPro" id="IPR019494">
    <property type="entry name" value="FIST_C"/>
</dbReference>
<name>A0A7C5IYF1_9GAMM</name>